<keyword evidence="3" id="KW-1185">Reference proteome</keyword>
<feature type="signal peptide" evidence="1">
    <location>
        <begin position="1"/>
        <end position="18"/>
    </location>
</feature>
<dbReference type="EMBL" id="LN649231">
    <property type="protein sequence ID" value="CEI70956.1"/>
    <property type="molecule type" value="Genomic_DNA"/>
</dbReference>
<evidence type="ECO:0000256" key="1">
    <source>
        <dbReference type="SAM" id="SignalP"/>
    </source>
</evidence>
<dbReference type="AlphaFoldDB" id="A0A2L2U037"/>
<evidence type="ECO:0000313" key="2">
    <source>
        <dbReference type="EMBL" id="CEI70956.1"/>
    </source>
</evidence>
<evidence type="ECO:0008006" key="4">
    <source>
        <dbReference type="Google" id="ProtNLM"/>
    </source>
</evidence>
<proteinExistence type="predicted"/>
<sequence length="153" mass="16622">MYLNIITSLVLLGSIATAAPTSDQSLNLQKRATRPDVTVGIFTDQYCEDSTGTFIDNKPKCINLDNFSVDILAINADVDGTILGDRCSWEVWAYPNLDCDSDDNSSGAGKLSPYGTCRHLTGLPTKPIKSVGVYEFGPFINPNAKSQQYYPSS</sequence>
<evidence type="ECO:0000313" key="3">
    <source>
        <dbReference type="Proteomes" id="UP000245910"/>
    </source>
</evidence>
<name>A0A2L2U037_9HYPO</name>
<dbReference type="Proteomes" id="UP000245910">
    <property type="component" value="Chromosome III"/>
</dbReference>
<reference evidence="3" key="1">
    <citation type="submission" date="2014-10" db="EMBL/GenBank/DDBJ databases">
        <authorList>
            <person name="King R."/>
        </authorList>
    </citation>
    <scope>NUCLEOTIDE SEQUENCE [LARGE SCALE GENOMIC DNA]</scope>
    <source>
        <strain evidence="3">A3/5</strain>
    </source>
</reference>
<accession>A0A2L2U037</accession>
<keyword evidence="1" id="KW-0732">Signal</keyword>
<organism evidence="2 3">
    <name type="scientific">Fusarium venenatum</name>
    <dbReference type="NCBI Taxonomy" id="56646"/>
    <lineage>
        <taxon>Eukaryota</taxon>
        <taxon>Fungi</taxon>
        <taxon>Dikarya</taxon>
        <taxon>Ascomycota</taxon>
        <taxon>Pezizomycotina</taxon>
        <taxon>Sordariomycetes</taxon>
        <taxon>Hypocreomycetidae</taxon>
        <taxon>Hypocreales</taxon>
        <taxon>Nectriaceae</taxon>
        <taxon>Fusarium</taxon>
    </lineage>
</organism>
<feature type="chain" id="PRO_5014966873" description="Ecp2 effector protein domain-containing protein" evidence="1">
    <location>
        <begin position="19"/>
        <end position="153"/>
    </location>
</feature>
<protein>
    <recommendedName>
        <fullName evidence="4">Ecp2 effector protein domain-containing protein</fullName>
    </recommendedName>
</protein>